<evidence type="ECO:0000313" key="3">
    <source>
        <dbReference type="EMBL" id="PFG75079.1"/>
    </source>
</evidence>
<comment type="caution">
    <text evidence="3">The sequence shown here is derived from an EMBL/GenBank/DDBJ whole genome shotgun (WGS) entry which is preliminary data.</text>
</comment>
<evidence type="ECO:0000256" key="1">
    <source>
        <dbReference type="ARBA" id="ARBA00022801"/>
    </source>
</evidence>
<feature type="signal peptide" evidence="2">
    <location>
        <begin position="1"/>
        <end position="21"/>
    </location>
</feature>
<dbReference type="CDD" id="cd05829">
    <property type="entry name" value="Sortase_F"/>
    <property type="match status" value="1"/>
</dbReference>
<reference evidence="3" key="1">
    <citation type="submission" date="2017-09" db="EMBL/GenBank/DDBJ databases">
        <title>Sequencing the genomes of two abundant thermophiles in Great Basin hot springs: Thermocrinis jamiesonii and novel Chloroflexi Thermoflexus hugenholtzii.</title>
        <authorList>
            <person name="Hedlund B."/>
        </authorList>
    </citation>
    <scope>NUCLEOTIDE SEQUENCE [LARGE SCALE GENOMIC DNA]</scope>
    <source>
        <strain evidence="3">G233</strain>
    </source>
</reference>
<dbReference type="GO" id="GO:0016787">
    <property type="term" value="F:hydrolase activity"/>
    <property type="evidence" value="ECO:0007669"/>
    <property type="project" value="UniProtKB-KW"/>
</dbReference>
<dbReference type="EMBL" id="PDJQ01000001">
    <property type="protein sequence ID" value="PFG75079.1"/>
    <property type="molecule type" value="Genomic_DNA"/>
</dbReference>
<dbReference type="SUPFAM" id="SSF63817">
    <property type="entry name" value="Sortase"/>
    <property type="match status" value="1"/>
</dbReference>
<dbReference type="RefSeq" id="WP_165772696.1">
    <property type="nucleotide sequence ID" value="NZ_PDJQ01000001.1"/>
</dbReference>
<dbReference type="InterPro" id="IPR023365">
    <property type="entry name" value="Sortase_dom-sf"/>
</dbReference>
<name>A0A2A9HJN9_TEPT2</name>
<dbReference type="Proteomes" id="UP000223071">
    <property type="component" value="Unassembled WGS sequence"/>
</dbReference>
<keyword evidence="1" id="KW-0378">Hydrolase</keyword>
<keyword evidence="2" id="KW-0732">Signal</keyword>
<sequence length="234" mass="24685">MVPRAACAAAFVLLTALTAGVHPPAWPATAEPPDAPPFAAALRYIGRDPLTGLPDRVDDRFIAAVERAVERYGKDAGEPVPPPPPGPVDIATLAIPAIGIDSAPVRRFGLDAYGRLDVPQDIVTVGWNPAYTALPGTGGSTFFAAHFEYLGRPGVFARLTALRPGDRVEVTLTDGSIHAYRVVSVVDYPLAAIDMGAILRGLEGRESVVLMTCSGPANEGEYAFRTVVLAERTD</sequence>
<dbReference type="Pfam" id="PF04203">
    <property type="entry name" value="Sortase"/>
    <property type="match status" value="1"/>
</dbReference>
<evidence type="ECO:0000313" key="4">
    <source>
        <dbReference type="Proteomes" id="UP000223071"/>
    </source>
</evidence>
<protein>
    <submittedName>
        <fullName evidence="3">Sortase family protein</fullName>
    </submittedName>
</protein>
<dbReference type="AlphaFoldDB" id="A0A2A9HJN9"/>
<dbReference type="Gene3D" id="2.40.260.10">
    <property type="entry name" value="Sortase"/>
    <property type="match status" value="1"/>
</dbReference>
<dbReference type="InterPro" id="IPR005754">
    <property type="entry name" value="Sortase"/>
</dbReference>
<gene>
    <name evidence="3" type="ORF">A9A59_2344</name>
</gene>
<evidence type="ECO:0000256" key="2">
    <source>
        <dbReference type="SAM" id="SignalP"/>
    </source>
</evidence>
<dbReference type="InterPro" id="IPR042001">
    <property type="entry name" value="Sortase_F"/>
</dbReference>
<accession>A0A2A9HJN9</accession>
<feature type="chain" id="PRO_5012043975" evidence="2">
    <location>
        <begin position="22"/>
        <end position="234"/>
    </location>
</feature>
<organism evidence="3 4">
    <name type="scientific">Tepidiforma thermophila (strain KCTC 52669 / CGMCC 1.13589 / G233)</name>
    <dbReference type="NCBI Taxonomy" id="2761530"/>
    <lineage>
        <taxon>Bacteria</taxon>
        <taxon>Bacillati</taxon>
        <taxon>Chloroflexota</taxon>
        <taxon>Tepidiformia</taxon>
        <taxon>Tepidiformales</taxon>
        <taxon>Tepidiformaceae</taxon>
        <taxon>Tepidiforma</taxon>
    </lineage>
</organism>
<proteinExistence type="predicted"/>
<keyword evidence="4" id="KW-1185">Reference proteome</keyword>